<dbReference type="EMBL" id="PQIB02000008">
    <property type="protein sequence ID" value="RLN05500.1"/>
    <property type="molecule type" value="Genomic_DNA"/>
</dbReference>
<gene>
    <name evidence="4" type="ORF">C2845_PM13G13480</name>
</gene>
<dbReference type="OrthoDB" id="2121828at2759"/>
<name>A0A3L6RLS5_PANMI</name>
<feature type="domain" description="Plastocyanin-like" evidence="3">
    <location>
        <begin position="32"/>
        <end position="70"/>
    </location>
</feature>
<keyword evidence="5" id="KW-1185">Reference proteome</keyword>
<feature type="signal peptide" evidence="2">
    <location>
        <begin position="1"/>
        <end position="24"/>
    </location>
</feature>
<reference evidence="5" key="1">
    <citation type="journal article" date="2019" name="Nat. Commun.">
        <title>The genome of broomcorn millet.</title>
        <authorList>
            <person name="Zou C."/>
            <person name="Miki D."/>
            <person name="Li D."/>
            <person name="Tang Q."/>
            <person name="Xiao L."/>
            <person name="Rajput S."/>
            <person name="Deng P."/>
            <person name="Jia W."/>
            <person name="Huang R."/>
            <person name="Zhang M."/>
            <person name="Sun Y."/>
            <person name="Hu J."/>
            <person name="Fu X."/>
            <person name="Schnable P.S."/>
            <person name="Li F."/>
            <person name="Zhang H."/>
            <person name="Feng B."/>
            <person name="Zhu X."/>
            <person name="Liu R."/>
            <person name="Schnable J.C."/>
            <person name="Zhu J.-K."/>
            <person name="Zhang H."/>
        </authorList>
    </citation>
    <scope>NUCLEOTIDE SEQUENCE [LARGE SCALE GENOMIC DNA]</scope>
</reference>
<sequence>MARRAARLLVLLVPALCVASVASAAVVEHTFNVPGPTIEVDEGDTLVVHVVNGSPYPMSLHWHSFRFPEKVSLLEALFRGVPDVYSEDFPGSPAPATKKATSAQVSISKCLAYAYVSISNRTEY</sequence>
<evidence type="ECO:0000313" key="5">
    <source>
        <dbReference type="Proteomes" id="UP000275267"/>
    </source>
</evidence>
<protein>
    <submittedName>
        <fullName evidence="4">Laccase-8-like</fullName>
    </submittedName>
</protein>
<dbReference type="GO" id="GO:0005507">
    <property type="term" value="F:copper ion binding"/>
    <property type="evidence" value="ECO:0007669"/>
    <property type="project" value="InterPro"/>
</dbReference>
<organism evidence="4 5">
    <name type="scientific">Panicum miliaceum</name>
    <name type="common">Proso millet</name>
    <name type="synonym">Broomcorn millet</name>
    <dbReference type="NCBI Taxonomy" id="4540"/>
    <lineage>
        <taxon>Eukaryota</taxon>
        <taxon>Viridiplantae</taxon>
        <taxon>Streptophyta</taxon>
        <taxon>Embryophyta</taxon>
        <taxon>Tracheophyta</taxon>
        <taxon>Spermatophyta</taxon>
        <taxon>Magnoliopsida</taxon>
        <taxon>Liliopsida</taxon>
        <taxon>Poales</taxon>
        <taxon>Poaceae</taxon>
        <taxon>PACMAD clade</taxon>
        <taxon>Panicoideae</taxon>
        <taxon>Panicodae</taxon>
        <taxon>Paniceae</taxon>
        <taxon>Panicinae</taxon>
        <taxon>Panicum</taxon>
        <taxon>Panicum sect. Panicum</taxon>
    </lineage>
</organism>
<dbReference type="InterPro" id="IPR011707">
    <property type="entry name" value="Cu-oxidase-like_N"/>
</dbReference>
<accession>A0A3L6RLS5</accession>
<dbReference type="Proteomes" id="UP000275267">
    <property type="component" value="Unassembled WGS sequence"/>
</dbReference>
<dbReference type="InterPro" id="IPR045087">
    <property type="entry name" value="Cu-oxidase_fam"/>
</dbReference>
<dbReference type="GO" id="GO:0016491">
    <property type="term" value="F:oxidoreductase activity"/>
    <property type="evidence" value="ECO:0007669"/>
    <property type="project" value="TreeGrafter"/>
</dbReference>
<proteinExistence type="inferred from homology"/>
<feature type="chain" id="PRO_5018283436" evidence="2">
    <location>
        <begin position="25"/>
        <end position="124"/>
    </location>
</feature>
<evidence type="ECO:0000256" key="2">
    <source>
        <dbReference type="SAM" id="SignalP"/>
    </source>
</evidence>
<dbReference type="Pfam" id="PF07732">
    <property type="entry name" value="Cu-oxidase_3"/>
    <property type="match status" value="1"/>
</dbReference>
<comment type="similarity">
    <text evidence="1">Belongs to the multicopper oxidase family.</text>
</comment>
<dbReference type="Gene3D" id="2.60.40.420">
    <property type="entry name" value="Cupredoxins - blue copper proteins"/>
    <property type="match status" value="1"/>
</dbReference>
<evidence type="ECO:0000259" key="3">
    <source>
        <dbReference type="Pfam" id="PF07732"/>
    </source>
</evidence>
<dbReference type="InterPro" id="IPR008972">
    <property type="entry name" value="Cupredoxin"/>
</dbReference>
<evidence type="ECO:0000313" key="4">
    <source>
        <dbReference type="EMBL" id="RLN05500.1"/>
    </source>
</evidence>
<evidence type="ECO:0000256" key="1">
    <source>
        <dbReference type="ARBA" id="ARBA00010609"/>
    </source>
</evidence>
<dbReference type="PANTHER" id="PTHR11709">
    <property type="entry name" value="MULTI-COPPER OXIDASE"/>
    <property type="match status" value="1"/>
</dbReference>
<dbReference type="SUPFAM" id="SSF49503">
    <property type="entry name" value="Cupredoxins"/>
    <property type="match status" value="1"/>
</dbReference>
<dbReference type="STRING" id="4540.A0A3L6RLS5"/>
<comment type="caution">
    <text evidence="4">The sequence shown here is derived from an EMBL/GenBank/DDBJ whole genome shotgun (WGS) entry which is preliminary data.</text>
</comment>
<keyword evidence="2" id="KW-0732">Signal</keyword>
<dbReference type="AlphaFoldDB" id="A0A3L6RLS5"/>
<dbReference type="PANTHER" id="PTHR11709:SF506">
    <property type="entry name" value="LACCASE-8"/>
    <property type="match status" value="1"/>
</dbReference>